<protein>
    <submittedName>
        <fullName evidence="7">Sigma-54 dependent transcriptional regulator</fullName>
    </submittedName>
</protein>
<sequence>MSKILVIEDDNKIRAILKEILQDKNHDVDEAADGVEGYKKLEQGIYDLCICDIKMPKMDGLEVLDKAKEEGISTNFIIISAHGNIDIAVEAVKKGAFDFLQKPFDLGRLEITLRNALDKTTLIKETKSLRKKVSRKFEMVGESEPMLQMKEMIGKVGPTDARVLIIGPNGSGKELVAKAIHEKSKRFNGPLVEVNCAAIPSELIESELFGHEKGSFTSAIKQRLGKFELAEGGTLFLDEIGDMSLSAQAKVLRALQENKITRVGGDKEIPVNVRVLAATNKNLKKEIEENRFREDLYHRLGVIVVKVPSLNDRKEDIPLLVDKFLDDIAEEHGSKKKSINEKALNALKDHNWTGNIRELRNVVERLVIMSGEEITPQDVEKYL</sequence>
<dbReference type="Gene3D" id="3.40.50.2300">
    <property type="match status" value="1"/>
</dbReference>
<proteinExistence type="predicted"/>
<dbReference type="Proteomes" id="UP000772618">
    <property type="component" value="Unassembled WGS sequence"/>
</dbReference>
<dbReference type="InterPro" id="IPR058031">
    <property type="entry name" value="AAA_lid_NorR"/>
</dbReference>
<evidence type="ECO:0000256" key="3">
    <source>
        <dbReference type="ARBA" id="ARBA00022840"/>
    </source>
</evidence>
<name>A0ABS5VPY2_9BACT</name>
<dbReference type="InterPro" id="IPR025943">
    <property type="entry name" value="Sigma_54_int_dom_ATP-bd_2"/>
</dbReference>
<feature type="domain" description="Sigma-54 factor interaction" evidence="5">
    <location>
        <begin position="139"/>
        <end position="368"/>
    </location>
</feature>
<keyword evidence="8" id="KW-1185">Reference proteome</keyword>
<dbReference type="EMBL" id="JAHESD010000016">
    <property type="protein sequence ID" value="MBT1703497.1"/>
    <property type="molecule type" value="Genomic_DNA"/>
</dbReference>
<dbReference type="PROSITE" id="PS50045">
    <property type="entry name" value="SIGMA54_INTERACT_4"/>
    <property type="match status" value="1"/>
</dbReference>
<evidence type="ECO:0000256" key="2">
    <source>
        <dbReference type="ARBA" id="ARBA00022741"/>
    </source>
</evidence>
<dbReference type="Pfam" id="PF00158">
    <property type="entry name" value="Sigma54_activat"/>
    <property type="match status" value="1"/>
</dbReference>
<dbReference type="PANTHER" id="PTHR32071">
    <property type="entry name" value="TRANSCRIPTIONAL REGULATORY PROTEIN"/>
    <property type="match status" value="1"/>
</dbReference>
<dbReference type="RefSeq" id="WP_254153458.1">
    <property type="nucleotide sequence ID" value="NZ_JAHESD010000016.1"/>
</dbReference>
<dbReference type="SMART" id="SM00382">
    <property type="entry name" value="AAA"/>
    <property type="match status" value="1"/>
</dbReference>
<feature type="domain" description="Response regulatory" evidence="6">
    <location>
        <begin position="3"/>
        <end position="117"/>
    </location>
</feature>
<evidence type="ECO:0000259" key="5">
    <source>
        <dbReference type="PROSITE" id="PS50045"/>
    </source>
</evidence>
<accession>A0ABS5VPY2</accession>
<dbReference type="CDD" id="cd00009">
    <property type="entry name" value="AAA"/>
    <property type="match status" value="1"/>
</dbReference>
<dbReference type="Pfam" id="PF25601">
    <property type="entry name" value="AAA_lid_14"/>
    <property type="match status" value="1"/>
</dbReference>
<evidence type="ECO:0000259" key="6">
    <source>
        <dbReference type="PROSITE" id="PS50110"/>
    </source>
</evidence>
<dbReference type="Gene3D" id="3.40.50.300">
    <property type="entry name" value="P-loop containing nucleotide triphosphate hydrolases"/>
    <property type="match status" value="1"/>
</dbReference>
<dbReference type="SUPFAM" id="SSF52172">
    <property type="entry name" value="CheY-like"/>
    <property type="match status" value="1"/>
</dbReference>
<dbReference type="Gene3D" id="1.10.8.60">
    <property type="match status" value="1"/>
</dbReference>
<dbReference type="PROSITE" id="PS50110">
    <property type="entry name" value="RESPONSE_REGULATORY"/>
    <property type="match status" value="1"/>
</dbReference>
<evidence type="ECO:0000313" key="8">
    <source>
        <dbReference type="Proteomes" id="UP000772618"/>
    </source>
</evidence>
<dbReference type="InterPro" id="IPR003593">
    <property type="entry name" value="AAA+_ATPase"/>
</dbReference>
<evidence type="ECO:0000256" key="1">
    <source>
        <dbReference type="ARBA" id="ARBA00022553"/>
    </source>
</evidence>
<dbReference type="PROSITE" id="PS00676">
    <property type="entry name" value="SIGMA54_INTERACT_2"/>
    <property type="match status" value="1"/>
</dbReference>
<dbReference type="InterPro" id="IPR027417">
    <property type="entry name" value="P-loop_NTPase"/>
</dbReference>
<dbReference type="InterPro" id="IPR001789">
    <property type="entry name" value="Sig_transdc_resp-reg_receiver"/>
</dbReference>
<comment type="caution">
    <text evidence="7">The sequence shown here is derived from an EMBL/GenBank/DDBJ whole genome shotgun (WGS) entry which is preliminary data.</text>
</comment>
<dbReference type="SUPFAM" id="SSF52540">
    <property type="entry name" value="P-loop containing nucleoside triphosphate hydrolases"/>
    <property type="match status" value="1"/>
</dbReference>
<keyword evidence="3" id="KW-0067">ATP-binding</keyword>
<keyword evidence="1 4" id="KW-0597">Phosphoprotein</keyword>
<dbReference type="InterPro" id="IPR011006">
    <property type="entry name" value="CheY-like_superfamily"/>
</dbReference>
<keyword evidence="2" id="KW-0547">Nucleotide-binding</keyword>
<dbReference type="SMART" id="SM00448">
    <property type="entry name" value="REC"/>
    <property type="match status" value="1"/>
</dbReference>
<dbReference type="InterPro" id="IPR002078">
    <property type="entry name" value="Sigma_54_int"/>
</dbReference>
<dbReference type="Pfam" id="PF00072">
    <property type="entry name" value="Response_reg"/>
    <property type="match status" value="1"/>
</dbReference>
<evidence type="ECO:0000313" key="7">
    <source>
        <dbReference type="EMBL" id="MBT1703497.1"/>
    </source>
</evidence>
<gene>
    <name evidence="7" type="ORF">KK060_09415</name>
</gene>
<feature type="modified residue" description="4-aspartylphosphate" evidence="4">
    <location>
        <position position="52"/>
    </location>
</feature>
<reference evidence="7 8" key="1">
    <citation type="submission" date="2021-05" db="EMBL/GenBank/DDBJ databases">
        <title>A Polyphasic approach of four new species of the genus Ohtaekwangia: Ohtaekwangia histidinii sp. nov., Ohtaekwangia cretensis sp. nov., Ohtaekwangia indiensis sp. nov., Ohtaekwangia reichenbachii sp. nov. from diverse environment.</title>
        <authorList>
            <person name="Octaviana S."/>
        </authorList>
    </citation>
    <scope>NUCLEOTIDE SEQUENCE [LARGE SCALE GENOMIC DNA]</scope>
    <source>
        <strain evidence="7 8">PWU20</strain>
    </source>
</reference>
<organism evidence="7 8">
    <name type="scientific">Chryseosolibacter indicus</name>
    <dbReference type="NCBI Taxonomy" id="2782351"/>
    <lineage>
        <taxon>Bacteria</taxon>
        <taxon>Pseudomonadati</taxon>
        <taxon>Bacteroidota</taxon>
        <taxon>Cytophagia</taxon>
        <taxon>Cytophagales</taxon>
        <taxon>Chryseotaleaceae</taxon>
        <taxon>Chryseosolibacter</taxon>
    </lineage>
</organism>
<dbReference type="PANTHER" id="PTHR32071:SF17">
    <property type="entry name" value="TRANSCRIPTIONAL REGULATOR (NTRC FAMILY)"/>
    <property type="match status" value="1"/>
</dbReference>
<evidence type="ECO:0000256" key="4">
    <source>
        <dbReference type="PROSITE-ProRule" id="PRU00169"/>
    </source>
</evidence>